<evidence type="ECO:0000313" key="5">
    <source>
        <dbReference type="Proteomes" id="UP001237642"/>
    </source>
</evidence>
<evidence type="ECO:0008006" key="6">
    <source>
        <dbReference type="Google" id="ProtNLM"/>
    </source>
</evidence>
<reference evidence="4" key="1">
    <citation type="submission" date="2023-02" db="EMBL/GenBank/DDBJ databases">
        <title>Genome of toxic invasive species Heracleum sosnowskyi carries increased number of genes despite the absence of recent whole-genome duplications.</title>
        <authorList>
            <person name="Schelkunov M."/>
            <person name="Shtratnikova V."/>
            <person name="Makarenko M."/>
            <person name="Klepikova A."/>
            <person name="Omelchenko D."/>
            <person name="Novikova G."/>
            <person name="Obukhova E."/>
            <person name="Bogdanov V."/>
            <person name="Penin A."/>
            <person name="Logacheva M."/>
        </authorList>
    </citation>
    <scope>NUCLEOTIDE SEQUENCE</scope>
    <source>
        <strain evidence="4">Hsosn_3</strain>
        <tissue evidence="4">Leaf</tissue>
    </source>
</reference>
<feature type="region of interest" description="Disordered" evidence="1">
    <location>
        <begin position="466"/>
        <end position="486"/>
    </location>
</feature>
<protein>
    <recommendedName>
        <fullName evidence="6">Transposase-associated domain-containing protein</fullName>
    </recommendedName>
</protein>
<comment type="caution">
    <text evidence="4">The sequence shown here is derived from an EMBL/GenBank/DDBJ whole genome shotgun (WGS) entry which is preliminary data.</text>
</comment>
<evidence type="ECO:0000259" key="2">
    <source>
        <dbReference type="Pfam" id="PF13952"/>
    </source>
</evidence>
<organism evidence="4 5">
    <name type="scientific">Heracleum sosnowskyi</name>
    <dbReference type="NCBI Taxonomy" id="360622"/>
    <lineage>
        <taxon>Eukaryota</taxon>
        <taxon>Viridiplantae</taxon>
        <taxon>Streptophyta</taxon>
        <taxon>Embryophyta</taxon>
        <taxon>Tracheophyta</taxon>
        <taxon>Spermatophyta</taxon>
        <taxon>Magnoliopsida</taxon>
        <taxon>eudicotyledons</taxon>
        <taxon>Gunneridae</taxon>
        <taxon>Pentapetalae</taxon>
        <taxon>asterids</taxon>
        <taxon>campanulids</taxon>
        <taxon>Apiales</taxon>
        <taxon>Apiaceae</taxon>
        <taxon>Apioideae</taxon>
        <taxon>apioid superclade</taxon>
        <taxon>Tordylieae</taxon>
        <taxon>Tordyliinae</taxon>
        <taxon>Heracleum</taxon>
    </lineage>
</organism>
<proteinExistence type="predicted"/>
<dbReference type="InterPro" id="IPR029480">
    <property type="entry name" value="Transpos_assoc"/>
</dbReference>
<feature type="domain" description="Transposase-associated" evidence="3">
    <location>
        <begin position="3"/>
        <end position="83"/>
    </location>
</feature>
<evidence type="ECO:0000256" key="1">
    <source>
        <dbReference type="SAM" id="MobiDB-lite"/>
    </source>
</evidence>
<name>A0AAD8MNT5_9APIA</name>
<dbReference type="Pfam" id="PF13963">
    <property type="entry name" value="Transpos_assoc"/>
    <property type="match status" value="1"/>
</dbReference>
<dbReference type="InterPro" id="IPR025312">
    <property type="entry name" value="DUF4216"/>
</dbReference>
<keyword evidence="5" id="KW-1185">Reference proteome</keyword>
<accession>A0AAD8MNT5</accession>
<sequence>MDRSWINIPDKLSVEYANGISEFISAAEKYVNSKGKYVNSKGMVLCPCGRCVNKQSQGFNVIKLHLLTHGFLSSYKIWYYHGEQIDDIEDDVIFNTQDGDPRDEQDDLAEGLNDAINTKYFDVGPTSDFISESPFNVCDKYDALFKSLHKPLYDNCKISVLSAVVRTPLYILNNSVDEIQEYLNDHKNTLLERGLSQSDIDMKQREEFPSWFKKKVSEMQVQKSVKVNDDLYSLSQGPLERYNSYQSCIVNGVRFRCKEYDDTLRTQCSGVCTEGDHDNNDIIYYGILIEIMQLSFLFDRKVFLFRCKWYNSNMRGRSIYMDNNLTSINTSTDWYSNEPFILASQAQQVFYLLDMKRGSNWRYVQKVNHRFVFDIPETSEHVSDQPDNDVFQEEESFQLPPFQPVEDSIESSSLVRRDVASATVMSELVDDLFSNDEEERIGEETDQEKNELNEVYDDGDIFLNNNEVLCSSDDDNEAASETESEA</sequence>
<dbReference type="PANTHER" id="PTHR48258:SF6">
    <property type="entry name" value="LEUCINE-RICH REPEAT DOMAIN, L DOMAIN-CONTAINING PROTEIN"/>
    <property type="match status" value="1"/>
</dbReference>
<evidence type="ECO:0000259" key="3">
    <source>
        <dbReference type="Pfam" id="PF13963"/>
    </source>
</evidence>
<gene>
    <name evidence="4" type="ORF">POM88_021315</name>
</gene>
<feature type="domain" description="DUF4216" evidence="2">
    <location>
        <begin position="292"/>
        <end position="363"/>
    </location>
</feature>
<reference evidence="4" key="2">
    <citation type="submission" date="2023-05" db="EMBL/GenBank/DDBJ databases">
        <authorList>
            <person name="Schelkunov M.I."/>
        </authorList>
    </citation>
    <scope>NUCLEOTIDE SEQUENCE</scope>
    <source>
        <strain evidence="4">Hsosn_3</strain>
        <tissue evidence="4">Leaf</tissue>
    </source>
</reference>
<dbReference type="PANTHER" id="PTHR48258">
    <property type="entry name" value="DUF4218 DOMAIN-CONTAINING PROTEIN-RELATED"/>
    <property type="match status" value="1"/>
</dbReference>
<dbReference type="Pfam" id="PF13952">
    <property type="entry name" value="DUF4216"/>
    <property type="match status" value="1"/>
</dbReference>
<dbReference type="AlphaFoldDB" id="A0AAD8MNT5"/>
<dbReference type="EMBL" id="JAUIZM010000005">
    <property type="protein sequence ID" value="KAK1383580.1"/>
    <property type="molecule type" value="Genomic_DNA"/>
</dbReference>
<feature type="compositionally biased region" description="Acidic residues" evidence="1">
    <location>
        <begin position="472"/>
        <end position="486"/>
    </location>
</feature>
<evidence type="ECO:0000313" key="4">
    <source>
        <dbReference type="EMBL" id="KAK1383580.1"/>
    </source>
</evidence>
<dbReference type="Proteomes" id="UP001237642">
    <property type="component" value="Unassembled WGS sequence"/>
</dbReference>